<proteinExistence type="predicted"/>
<evidence type="ECO:0000313" key="4">
    <source>
        <dbReference type="EMBL" id="GFF75613.1"/>
    </source>
</evidence>
<dbReference type="Proteomes" id="UP000465266">
    <property type="component" value="Unassembled WGS sequence"/>
</dbReference>
<evidence type="ECO:0000313" key="5">
    <source>
        <dbReference type="EMBL" id="GIC84424.1"/>
    </source>
</evidence>
<dbReference type="Proteomes" id="UP000465221">
    <property type="component" value="Unassembled WGS sequence"/>
</dbReference>
<dbReference type="GO" id="GO:0016787">
    <property type="term" value="F:hydrolase activity"/>
    <property type="evidence" value="ECO:0007669"/>
    <property type="project" value="UniProtKB-KW"/>
</dbReference>
<evidence type="ECO:0000313" key="6">
    <source>
        <dbReference type="Proteomes" id="UP000465221"/>
    </source>
</evidence>
<dbReference type="EMBL" id="BLKC01000019">
    <property type="protein sequence ID" value="GFF32724.1"/>
    <property type="molecule type" value="Genomic_DNA"/>
</dbReference>
<accession>A0A8H3NMQ8</accession>
<dbReference type="Pfam" id="PF03959">
    <property type="entry name" value="FSH1"/>
    <property type="match status" value="1"/>
</dbReference>
<dbReference type="InterPro" id="IPR005645">
    <property type="entry name" value="FSH-like_dom"/>
</dbReference>
<dbReference type="Proteomes" id="UP000036893">
    <property type="component" value="Unassembled WGS sequence"/>
</dbReference>
<dbReference type="PANTHER" id="PTHR48070">
    <property type="entry name" value="ESTERASE OVCA2"/>
    <property type="match status" value="1"/>
</dbReference>
<dbReference type="AlphaFoldDB" id="A0A8H3NMQ8"/>
<dbReference type="InterPro" id="IPR029058">
    <property type="entry name" value="AB_hydrolase_fold"/>
</dbReference>
<dbReference type="GO" id="GO:0019748">
    <property type="term" value="P:secondary metabolic process"/>
    <property type="evidence" value="ECO:0007669"/>
    <property type="project" value="TreeGrafter"/>
</dbReference>
<evidence type="ECO:0000256" key="1">
    <source>
        <dbReference type="ARBA" id="ARBA00022801"/>
    </source>
</evidence>
<dbReference type="RefSeq" id="XP_043141690.1">
    <property type="nucleotide sequence ID" value="XM_043285755.1"/>
</dbReference>
<dbReference type="EMBL" id="BLKG01000010">
    <property type="protein sequence ID" value="GFF75613.1"/>
    <property type="molecule type" value="Genomic_DNA"/>
</dbReference>
<evidence type="ECO:0000313" key="7">
    <source>
        <dbReference type="Proteomes" id="UP000465266"/>
    </source>
</evidence>
<dbReference type="EMBL" id="BBXM02000001">
    <property type="protein sequence ID" value="GIC84424.1"/>
    <property type="molecule type" value="Genomic_DNA"/>
</dbReference>
<gene>
    <name evidence="5" type="ORF">Aud_000240</name>
    <name evidence="3" type="ORF">IFM46972_03646</name>
    <name evidence="4" type="ORF">IFM53868_01624</name>
</gene>
<sequence length="260" mass="28175">MKVLGLHGKGTSAAIFNSQTASFRSHLTDLRIDFDFIDGCYPSTAAAGIDLFYPAPYYSFWEDDSPEAIQKTCTWLKGLIAQRGPYDAVMMFSQGCALGAAMLLLHQVQEPTEPPPFKAAIFICGGAPLKLLEGIGFEISDTVKERDRLGREALALQAHSASILARGSARWTGSASVGGAVDEEELREEIRGPFKLGIPTVHVYGSKDPRYAAGVHLSGICEPAKRRVFDHGGGHEIPRTDQVSRTIADLVRWVLLEGSA</sequence>
<dbReference type="GeneID" id="66987716"/>
<dbReference type="OrthoDB" id="2094269at2759"/>
<evidence type="ECO:0000259" key="2">
    <source>
        <dbReference type="Pfam" id="PF03959"/>
    </source>
</evidence>
<reference evidence="5" key="1">
    <citation type="journal article" date="2015" name="Genome Announc.">
        <title>Draft Genome Sequence of the Pathogenic Filamentous Fungus Aspergillus udagawae Strain IFM 46973T.</title>
        <authorList>
            <person name="Kusuya Y."/>
            <person name="Takahashi-Nakaguchi A."/>
            <person name="Takahashi H."/>
            <person name="Yaguchi T."/>
        </authorList>
    </citation>
    <scope>NUCLEOTIDE SEQUENCE</scope>
    <source>
        <strain evidence="5">IFM 46973</strain>
    </source>
</reference>
<evidence type="ECO:0000313" key="3">
    <source>
        <dbReference type="EMBL" id="GFF32724.1"/>
    </source>
</evidence>
<reference evidence="3 6" key="2">
    <citation type="submission" date="2020-01" db="EMBL/GenBank/DDBJ databases">
        <title>Draft genome sequence of Aspergillus udagawae IFM 46972.</title>
        <authorList>
            <person name="Takahashi H."/>
            <person name="Yaguchi T."/>
        </authorList>
    </citation>
    <scope>NUCLEOTIDE SEQUENCE [LARGE SCALE GENOMIC DNA]</scope>
    <source>
        <strain evidence="3 6">IFM 46972</strain>
    </source>
</reference>
<dbReference type="SUPFAM" id="SSF53474">
    <property type="entry name" value="alpha/beta-Hydrolases"/>
    <property type="match status" value="1"/>
</dbReference>
<dbReference type="Gene3D" id="3.40.50.1820">
    <property type="entry name" value="alpha/beta hydrolase"/>
    <property type="match status" value="1"/>
</dbReference>
<dbReference type="InterPro" id="IPR050593">
    <property type="entry name" value="LovG"/>
</dbReference>
<name>A0A8H3NMQ8_9EURO</name>
<organism evidence="3 6">
    <name type="scientific">Aspergillus udagawae</name>
    <dbReference type="NCBI Taxonomy" id="91492"/>
    <lineage>
        <taxon>Eukaryota</taxon>
        <taxon>Fungi</taxon>
        <taxon>Dikarya</taxon>
        <taxon>Ascomycota</taxon>
        <taxon>Pezizomycotina</taxon>
        <taxon>Eurotiomycetes</taxon>
        <taxon>Eurotiomycetidae</taxon>
        <taxon>Eurotiales</taxon>
        <taxon>Aspergillaceae</taxon>
        <taxon>Aspergillus</taxon>
        <taxon>Aspergillus subgen. Fumigati</taxon>
    </lineage>
</organism>
<dbReference type="PANTHER" id="PTHR48070:SF7">
    <property type="entry name" value="SERINE HYDROLASE FSH DOMAIN-CONTAINING PROTEIN-RELATED"/>
    <property type="match status" value="1"/>
</dbReference>
<dbReference type="GO" id="GO:0005737">
    <property type="term" value="C:cytoplasm"/>
    <property type="evidence" value="ECO:0007669"/>
    <property type="project" value="TreeGrafter"/>
</dbReference>
<protein>
    <submittedName>
        <fullName evidence="3">Uncharacterized hydrolase C22A12.06c</fullName>
    </submittedName>
</protein>
<comment type="caution">
    <text evidence="3">The sequence shown here is derived from an EMBL/GenBank/DDBJ whole genome shotgun (WGS) entry which is preliminary data.</text>
</comment>
<keyword evidence="7" id="KW-1185">Reference proteome</keyword>
<reference evidence="4 7" key="3">
    <citation type="submission" date="2020-01" db="EMBL/GenBank/DDBJ databases">
        <title>Draft genome sequence of Aspergillus udagawae IFM 53868.</title>
        <authorList>
            <person name="Takahashi H."/>
            <person name="Yaguchi T."/>
        </authorList>
    </citation>
    <scope>NUCLEOTIDE SEQUENCE [LARGE SCALE GENOMIC DNA]</scope>
    <source>
        <strain evidence="4 7">IFM 53868</strain>
    </source>
</reference>
<feature type="domain" description="Serine hydrolase" evidence="2">
    <location>
        <begin position="1"/>
        <end position="245"/>
    </location>
</feature>
<reference evidence="5" key="4">
    <citation type="submission" date="2021-01" db="EMBL/GenBank/DDBJ databases">
        <title>Pan-genome distribution and transcriptional activeness of fungal secondary metabolism genes in Aspergillus section Fumigati.</title>
        <authorList>
            <person name="Takahashi H."/>
            <person name="Umemura M."/>
            <person name="Ninomiya A."/>
            <person name="Kusuya Y."/>
            <person name="Urayama S."/>
            <person name="Shimizu M."/>
            <person name="Watanabe A."/>
            <person name="Kamei K."/>
            <person name="Yaguchi T."/>
            <person name="Hagiwara D."/>
        </authorList>
    </citation>
    <scope>NUCLEOTIDE SEQUENCE</scope>
    <source>
        <strain evidence="5">IFM 46973</strain>
    </source>
</reference>
<keyword evidence="1 3" id="KW-0378">Hydrolase</keyword>
<dbReference type="GO" id="GO:0005634">
    <property type="term" value="C:nucleus"/>
    <property type="evidence" value="ECO:0007669"/>
    <property type="project" value="TreeGrafter"/>
</dbReference>